<keyword evidence="3" id="KW-1185">Reference proteome</keyword>
<dbReference type="EMBL" id="CP046400">
    <property type="protein sequence ID" value="QGY39945.1"/>
    <property type="molecule type" value="Genomic_DNA"/>
</dbReference>
<dbReference type="Proteomes" id="UP000428328">
    <property type="component" value="Chromosome"/>
</dbReference>
<dbReference type="KEGG" id="psel:GM415_07335"/>
<dbReference type="RefSeq" id="WP_158947169.1">
    <property type="nucleotide sequence ID" value="NZ_CP046400.1"/>
</dbReference>
<evidence type="ECO:0000313" key="2">
    <source>
        <dbReference type="EMBL" id="QGY39945.1"/>
    </source>
</evidence>
<gene>
    <name evidence="2" type="ORF">GM415_07335</name>
</gene>
<dbReference type="AlphaFoldDB" id="A0A6I6JB34"/>
<name>A0A6I6JB34_9BACT</name>
<reference evidence="2 3" key="1">
    <citation type="submission" date="2019-11" db="EMBL/GenBank/DDBJ databases">
        <authorList>
            <person name="Zheng R.K."/>
            <person name="Sun C.M."/>
        </authorList>
    </citation>
    <scope>NUCLEOTIDE SEQUENCE [LARGE SCALE GENOMIC DNA]</scope>
    <source>
        <strain evidence="2 3">SRB007</strain>
    </source>
</reference>
<feature type="domain" description="Nif11" evidence="1">
    <location>
        <begin position="1"/>
        <end position="47"/>
    </location>
</feature>
<organism evidence="2 3">
    <name type="scientific">Pseudodesulfovibrio cashew</name>
    <dbReference type="NCBI Taxonomy" id="2678688"/>
    <lineage>
        <taxon>Bacteria</taxon>
        <taxon>Pseudomonadati</taxon>
        <taxon>Thermodesulfobacteriota</taxon>
        <taxon>Desulfovibrionia</taxon>
        <taxon>Desulfovibrionales</taxon>
        <taxon>Desulfovibrionaceae</taxon>
    </lineage>
</organism>
<evidence type="ECO:0000313" key="3">
    <source>
        <dbReference type="Proteomes" id="UP000428328"/>
    </source>
</evidence>
<dbReference type="InterPro" id="IPR012903">
    <property type="entry name" value="Nif11"/>
</dbReference>
<accession>A0A6I6JB34</accession>
<sequence>MSQDELSRLVNDVMNNPALLSEAMTITDQAGMEAFITAKGYDLTDDERLEVWVMAAKILGGHGLSREDAETYISCAKGQ</sequence>
<protein>
    <recommendedName>
        <fullName evidence="1">Nif11 domain-containing protein</fullName>
    </recommendedName>
</protein>
<evidence type="ECO:0000259" key="1">
    <source>
        <dbReference type="Pfam" id="PF07862"/>
    </source>
</evidence>
<proteinExistence type="predicted"/>
<dbReference type="Pfam" id="PF07862">
    <property type="entry name" value="Nif11"/>
    <property type="match status" value="1"/>
</dbReference>